<accession>A0A7V4CHA5</accession>
<gene>
    <name evidence="1" type="ORF">ENU28_01020</name>
</gene>
<name>A0A7V4CHA5_UNCW3</name>
<proteinExistence type="predicted"/>
<evidence type="ECO:0000313" key="1">
    <source>
        <dbReference type="EMBL" id="HGQ55029.1"/>
    </source>
</evidence>
<sequence length="486" mass="56925">MRYWLSLFLINIFLFAKLPPKELKNWRKLLGISDTSWKFVDYWRLGKSSRFIIHLVQGVEEEEYNQGVEEEEYNYYEQPKSFWLIDISTKKFQCLFISGGNVVISEGGPDLPSEDKLVKFDKSTFNVTCFGGRSWYYDASLDLINIDIISESYNHTRQAMGQEGPLPYYSYTWNWKEFKGSGSSHKIDWSDEGKEIEFLMIPYIPLDNILKREWRNITLGRCALTINPKENLGFLIKGDKNNIPPFKILVISEDELLIEIFKTDKFVFDEDLLKSEHLEIWQRIGEAGETERCDKFYRWGIRLADGKVFKITDPILFLERYSDDLLLDTLKIPNVKAKKLFYDEPYEKCFWFQESIERLPKIEISKGEERKDSSIMIKIKLPYKINFVSSLSICYYNLGSMVSTSEILFDNRLAMFSLSYIFKPNPKIFTVGMIDKFPKTFRNVGLEEVASGSFLKELTIKKNYKIEPHIPLINLIDSSKGILPSF</sequence>
<dbReference type="EMBL" id="DTBX01000039">
    <property type="protein sequence ID" value="HGQ55029.1"/>
    <property type="molecule type" value="Genomic_DNA"/>
</dbReference>
<dbReference type="AlphaFoldDB" id="A0A7V4CHA5"/>
<reference evidence="1" key="1">
    <citation type="journal article" date="2020" name="mSystems">
        <title>Genome- and Community-Level Interaction Insights into Carbon Utilization and Element Cycling Functions of Hydrothermarchaeota in Hydrothermal Sediment.</title>
        <authorList>
            <person name="Zhou Z."/>
            <person name="Liu Y."/>
            <person name="Xu W."/>
            <person name="Pan J."/>
            <person name="Luo Z.H."/>
            <person name="Li M."/>
        </authorList>
    </citation>
    <scope>NUCLEOTIDE SEQUENCE [LARGE SCALE GENOMIC DNA]</scope>
    <source>
        <strain evidence="1">SpSt-655</strain>
    </source>
</reference>
<organism evidence="1">
    <name type="scientific">candidate division WOR-3 bacterium</name>
    <dbReference type="NCBI Taxonomy" id="2052148"/>
    <lineage>
        <taxon>Bacteria</taxon>
        <taxon>Bacteria division WOR-3</taxon>
    </lineage>
</organism>
<comment type="caution">
    <text evidence="1">The sequence shown here is derived from an EMBL/GenBank/DDBJ whole genome shotgun (WGS) entry which is preliminary data.</text>
</comment>
<protein>
    <submittedName>
        <fullName evidence="1">Uncharacterized protein</fullName>
    </submittedName>
</protein>